<organism evidence="1 2">
    <name type="scientific">Silvanigrella aquatica</name>
    <dbReference type="NCBI Taxonomy" id="1915309"/>
    <lineage>
        <taxon>Bacteria</taxon>
        <taxon>Pseudomonadati</taxon>
        <taxon>Bdellovibrionota</taxon>
        <taxon>Oligoflexia</taxon>
        <taxon>Silvanigrellales</taxon>
        <taxon>Silvanigrellaceae</taxon>
        <taxon>Silvanigrella</taxon>
    </lineage>
</organism>
<evidence type="ECO:0000313" key="1">
    <source>
        <dbReference type="EMBL" id="APJ02941.1"/>
    </source>
</evidence>
<proteinExistence type="predicted"/>
<accession>A0A1L4CYA8</accession>
<reference evidence="1 2" key="1">
    <citation type="submission" date="2016-10" db="EMBL/GenBank/DDBJ databases">
        <title>Silvanigrella aquatica sp. nov., isolated from a freshwater lake located in the Black Forest, Germany, description of Silvanigrellaceae fam. nov., Silvanigrellales ord. nov., reclassification of the order Bdellovibrionales in the class Oligoflexia, reclassification of the families Bacteriovoracaceae and Halobacteriovoraceae in the new order Bacteriovoracales ord. nov., and reclassification of the family Pseudobacteriovoracaceae in the order Oligoflexiales.</title>
        <authorList>
            <person name="Hahn M.W."/>
            <person name="Schmidt J."/>
            <person name="Koll U."/>
            <person name="Rohde M."/>
            <person name="Verbag S."/>
            <person name="Pitt A."/>
            <person name="Nakai R."/>
            <person name="Naganuma T."/>
            <person name="Lang E."/>
        </authorList>
    </citation>
    <scope>NUCLEOTIDE SEQUENCE [LARGE SCALE GENOMIC DNA]</scope>
    <source>
        <strain evidence="1 2">MWH-Nonnen-W8red</strain>
    </source>
</reference>
<evidence type="ECO:0000313" key="2">
    <source>
        <dbReference type="Proteomes" id="UP000184731"/>
    </source>
</evidence>
<dbReference type="KEGG" id="saqi:AXG55_03030"/>
<protein>
    <submittedName>
        <fullName evidence="1">Uncharacterized protein</fullName>
    </submittedName>
</protein>
<gene>
    <name evidence="1" type="ORF">AXG55_03030</name>
</gene>
<keyword evidence="2" id="KW-1185">Reference proteome</keyword>
<dbReference type="RefSeq" id="WP_148696656.1">
    <property type="nucleotide sequence ID" value="NZ_CP017834.1"/>
</dbReference>
<dbReference type="Proteomes" id="UP000184731">
    <property type="component" value="Chromosome"/>
</dbReference>
<dbReference type="SUPFAM" id="SSF54001">
    <property type="entry name" value="Cysteine proteinases"/>
    <property type="match status" value="1"/>
</dbReference>
<sequence length="273" mass="32894">MFFHGILSRKFPFQQDLEYIKKYENIYHKTGVRESISRGGVCYIYSLFFIKFYLEEISKIKLINDNIFSAIKLKINNHEKIIPILITWRDIQNIIYDTYKYRNDAHLYKSILNARNTDFSQKDEYEYLLLDELKIKNTPYYNKNKPRYIFSQKVMTMFFEKNKINCNYMGTLVNIESNDNGIKEFLNRCAQFNNANSNMHFIFNIMYILKDGGSHAVCMIFNNKINESFTFFDPNEGAYHFKYYFAFKSFFLNNMKDYDVESFSFDMLKFRAD</sequence>
<name>A0A1L4CYA8_9BACT</name>
<dbReference type="OrthoDB" id="9952506at2"/>
<dbReference type="InterPro" id="IPR038765">
    <property type="entry name" value="Papain-like_cys_pep_sf"/>
</dbReference>
<dbReference type="AlphaFoldDB" id="A0A1L4CYA8"/>
<dbReference type="EMBL" id="CP017834">
    <property type="protein sequence ID" value="APJ02941.1"/>
    <property type="molecule type" value="Genomic_DNA"/>
</dbReference>